<protein>
    <submittedName>
        <fullName evidence="1">Uncharacterized protein</fullName>
    </submittedName>
</protein>
<gene>
    <name evidence="1" type="ORF">ENK44_09385</name>
</gene>
<sequence>MRVLPIVFLLLILPLLIFAQEQTILVPKPLDGSPFKVSDEQDLFGQAYRWFLEGRYQRGADTLRSLIKAAGVEIEPQNYYVVVANFSDKVTPIGLFHEQDDFFSTRMYGLEEKNLYYIYISRQREGASFLSVLATAKDSPFMENLPLFLGLFLPIPTAEIEAVRGPVTYVDVRQFTVPPAFRKYSDLSFLVKADLASERVLAKTVFDNTSLERWSYGIATAITSANDVDLVVGNDGKITVRPKPNLDLAAFAVINYHFKPVDTKAKTLASSLHLLGGLRLSNYMEVLLGVGGGVDFSFFGLHLFAGYSVEFADALKEGYQIDDKITNEENPFKLNIRGKPRVGIEIKFP</sequence>
<organism evidence="1">
    <name type="scientific">Caldithrix abyssi</name>
    <dbReference type="NCBI Taxonomy" id="187145"/>
    <lineage>
        <taxon>Bacteria</taxon>
        <taxon>Pseudomonadati</taxon>
        <taxon>Calditrichota</taxon>
        <taxon>Calditrichia</taxon>
        <taxon>Calditrichales</taxon>
        <taxon>Calditrichaceae</taxon>
        <taxon>Caldithrix</taxon>
    </lineage>
</organism>
<dbReference type="EMBL" id="DRQG01000086">
    <property type="protein sequence ID" value="HGY55903.1"/>
    <property type="molecule type" value="Genomic_DNA"/>
</dbReference>
<reference evidence="1" key="1">
    <citation type="journal article" date="2020" name="mSystems">
        <title>Genome- and Community-Level Interaction Insights into Carbon Utilization and Element Cycling Functions of Hydrothermarchaeota in Hydrothermal Sediment.</title>
        <authorList>
            <person name="Zhou Z."/>
            <person name="Liu Y."/>
            <person name="Xu W."/>
            <person name="Pan J."/>
            <person name="Luo Z.H."/>
            <person name="Li M."/>
        </authorList>
    </citation>
    <scope>NUCLEOTIDE SEQUENCE [LARGE SCALE GENOMIC DNA]</scope>
    <source>
        <strain evidence="1">HyVt-577</strain>
    </source>
</reference>
<comment type="caution">
    <text evidence="1">The sequence shown here is derived from an EMBL/GenBank/DDBJ whole genome shotgun (WGS) entry which is preliminary data.</text>
</comment>
<evidence type="ECO:0000313" key="1">
    <source>
        <dbReference type="EMBL" id="HGY55903.1"/>
    </source>
</evidence>
<name>A0A7V4U1I0_CALAY</name>
<dbReference type="Proteomes" id="UP000885779">
    <property type="component" value="Unassembled WGS sequence"/>
</dbReference>
<proteinExistence type="predicted"/>
<accession>A0A7V4U1I0</accession>
<dbReference type="AlphaFoldDB" id="A0A7V4U1I0"/>